<comment type="caution">
    <text evidence="1">The sequence shown here is derived from an EMBL/GenBank/DDBJ whole genome shotgun (WGS) entry which is preliminary data.</text>
</comment>
<accession>A0A2T1LS32</accession>
<evidence type="ECO:0000313" key="1">
    <source>
        <dbReference type="EMBL" id="PSF32243.1"/>
    </source>
</evidence>
<gene>
    <name evidence="1" type="ORF">C7H19_21665</name>
</gene>
<name>A0A2T1LS32_9CHRO</name>
<dbReference type="AlphaFoldDB" id="A0A2T1LS32"/>
<evidence type="ECO:0000313" key="2">
    <source>
        <dbReference type="Proteomes" id="UP000239001"/>
    </source>
</evidence>
<reference evidence="1 2" key="1">
    <citation type="submission" date="2018-03" db="EMBL/GenBank/DDBJ databases">
        <title>The ancient ancestry and fast evolution of plastids.</title>
        <authorList>
            <person name="Moore K.R."/>
            <person name="Magnabosco C."/>
            <person name="Momper L."/>
            <person name="Gold D.A."/>
            <person name="Bosak T."/>
            <person name="Fournier G.P."/>
        </authorList>
    </citation>
    <scope>NUCLEOTIDE SEQUENCE [LARGE SCALE GENOMIC DNA]</scope>
    <source>
        <strain evidence="1 2">CCALA 016</strain>
    </source>
</reference>
<dbReference type="Proteomes" id="UP000239001">
    <property type="component" value="Unassembled WGS sequence"/>
</dbReference>
<dbReference type="RefSeq" id="WP_106459002.1">
    <property type="nucleotide sequence ID" value="NZ_PXOH01000038.1"/>
</dbReference>
<reference evidence="1 2" key="2">
    <citation type="submission" date="2018-03" db="EMBL/GenBank/DDBJ databases">
        <authorList>
            <person name="Keele B.F."/>
        </authorList>
    </citation>
    <scope>NUCLEOTIDE SEQUENCE [LARGE SCALE GENOMIC DNA]</scope>
    <source>
        <strain evidence="1 2">CCALA 016</strain>
    </source>
</reference>
<dbReference type="OrthoDB" id="10005497at2"/>
<dbReference type="EMBL" id="PXOH01000038">
    <property type="protein sequence ID" value="PSF32243.1"/>
    <property type="molecule type" value="Genomic_DNA"/>
</dbReference>
<keyword evidence="2" id="KW-1185">Reference proteome</keyword>
<sequence>MQTNSQQENKRQYTDEEIRQILMEQAKKDLKSINPDTLIILSFPEEITKPNENIRFGDLPLENQEGIRKGLESIAKGEVSRWEI</sequence>
<proteinExistence type="predicted"/>
<protein>
    <submittedName>
        <fullName evidence="1">Uncharacterized protein</fullName>
    </submittedName>
</protein>
<organism evidence="1 2">
    <name type="scientific">Aphanothece hegewaldii CCALA 016</name>
    <dbReference type="NCBI Taxonomy" id="2107694"/>
    <lineage>
        <taxon>Bacteria</taxon>
        <taxon>Bacillati</taxon>
        <taxon>Cyanobacteriota</taxon>
        <taxon>Cyanophyceae</taxon>
        <taxon>Oscillatoriophycideae</taxon>
        <taxon>Chroococcales</taxon>
        <taxon>Aphanothecaceae</taxon>
        <taxon>Aphanothece</taxon>
    </lineage>
</organism>